<proteinExistence type="predicted"/>
<reference evidence="2" key="1">
    <citation type="submission" date="2022-11" db="EMBL/GenBank/DDBJ databases">
        <authorList>
            <person name="Scott C."/>
            <person name="Bruce N."/>
        </authorList>
    </citation>
    <scope>NUCLEOTIDE SEQUENCE</scope>
</reference>
<comment type="caution">
    <text evidence="2">The sequence shown here is derived from an EMBL/GenBank/DDBJ whole genome shotgun (WGS) entry which is preliminary data.</text>
</comment>
<dbReference type="PANTHER" id="PTHR33112:SF16">
    <property type="entry name" value="HETEROKARYON INCOMPATIBILITY DOMAIN-CONTAINING PROTEIN"/>
    <property type="match status" value="1"/>
</dbReference>
<feature type="domain" description="Heterokaryon incompatibility" evidence="1">
    <location>
        <begin position="97"/>
        <end position="207"/>
    </location>
</feature>
<sequence>MRPEMSWKRSILIFIPYDIISTILLSSADNIAGLCGESTGAKDLQPVANLRFNRDPGSPTAVGLARAWLKTCVDDHESCRSHTQGYRPRRLIKSLSYAALSNITGDGAGLKLRSHPIVGLYEPVNVDALPRVIIDGIRVTYDLGLEYIWVSTLCIVRDDVADKRRHISELHQIYLGATITIVADRCENDDQGFLGLRSLPYDEKTTTCFKINYEAAGGISGQLILVPEPSPQLSLRGPGAGSAWTYVESLISRRILSLIDFSDGFVNDKDMHPFRDYNPAWNSIISPFSTLEMPDPSQRLDLLSVIARYYSMIKNTTKDEYFAGIWKSTLPQSLLWSREDHIEPKRYPGPLIAPSWSWVAPNCGISRPEYRPHLDDLFAVVDLYIQPTHEDLPWGSMKSTELTLRGSATGAWWSHDGSSFTSLSNIISLQDFNCSNDEALPYIRFKSDYTPPEFIKGDSAYVEEGVKIALILLLVSVEKPIQRSLSGLGLREVEGGKYRRVGRFDIYVDSDVPTAFADTLIHFLGDGVRQFTII</sequence>
<evidence type="ECO:0000313" key="3">
    <source>
        <dbReference type="Proteomes" id="UP000838763"/>
    </source>
</evidence>
<dbReference type="InterPro" id="IPR010730">
    <property type="entry name" value="HET"/>
</dbReference>
<dbReference type="EMBL" id="CALLCH030000021">
    <property type="protein sequence ID" value="CAI4220219.1"/>
    <property type="molecule type" value="Genomic_DNA"/>
</dbReference>
<evidence type="ECO:0000313" key="2">
    <source>
        <dbReference type="EMBL" id="CAI4220219.1"/>
    </source>
</evidence>
<protein>
    <recommendedName>
        <fullName evidence="1">Heterokaryon incompatibility domain-containing protein</fullName>
    </recommendedName>
</protein>
<dbReference type="OrthoDB" id="5125733at2759"/>
<accession>A0A9P1HB35</accession>
<dbReference type="PANTHER" id="PTHR33112">
    <property type="entry name" value="DOMAIN PROTEIN, PUTATIVE-RELATED"/>
    <property type="match status" value="1"/>
</dbReference>
<evidence type="ECO:0000259" key="1">
    <source>
        <dbReference type="Pfam" id="PF06985"/>
    </source>
</evidence>
<gene>
    <name evidence="2" type="ORF">PPNO1_LOCUS9759</name>
</gene>
<dbReference type="AlphaFoldDB" id="A0A9P1HB35"/>
<dbReference type="Proteomes" id="UP000838763">
    <property type="component" value="Unassembled WGS sequence"/>
</dbReference>
<keyword evidence="3" id="KW-1185">Reference proteome</keyword>
<organism evidence="2 3">
    <name type="scientific">Parascedosporium putredinis</name>
    <dbReference type="NCBI Taxonomy" id="1442378"/>
    <lineage>
        <taxon>Eukaryota</taxon>
        <taxon>Fungi</taxon>
        <taxon>Dikarya</taxon>
        <taxon>Ascomycota</taxon>
        <taxon>Pezizomycotina</taxon>
        <taxon>Sordariomycetes</taxon>
        <taxon>Hypocreomycetidae</taxon>
        <taxon>Microascales</taxon>
        <taxon>Microascaceae</taxon>
        <taxon>Parascedosporium</taxon>
    </lineage>
</organism>
<dbReference type="Pfam" id="PF06985">
    <property type="entry name" value="HET"/>
    <property type="match status" value="1"/>
</dbReference>
<name>A0A9P1HB35_9PEZI</name>